<keyword evidence="1" id="KW-0472">Membrane</keyword>
<dbReference type="STRING" id="1227455.C449_03331"/>
<feature type="domain" description="Putative sensor" evidence="2">
    <location>
        <begin position="36"/>
        <end position="241"/>
    </location>
</feature>
<dbReference type="PATRIC" id="fig|1227455.4.peg.679"/>
<dbReference type="AlphaFoldDB" id="M0MLY0"/>
<proteinExistence type="predicted"/>
<feature type="transmembrane region" description="Helical" evidence="1">
    <location>
        <begin position="34"/>
        <end position="55"/>
    </location>
</feature>
<protein>
    <recommendedName>
        <fullName evidence="2">Putative sensor domain-containing protein</fullName>
    </recommendedName>
</protein>
<keyword evidence="1" id="KW-1133">Transmembrane helix</keyword>
<dbReference type="RefSeq" id="WP_006076488.1">
    <property type="nucleotide sequence ID" value="NZ_AOMD01000012.1"/>
</dbReference>
<accession>M0MLY0</accession>
<evidence type="ECO:0000313" key="3">
    <source>
        <dbReference type="EMBL" id="EMA46666.1"/>
    </source>
</evidence>
<dbReference type="EMBL" id="AOMD01000012">
    <property type="protein sequence ID" value="EMA46666.1"/>
    <property type="molecule type" value="Genomic_DNA"/>
</dbReference>
<dbReference type="InterPro" id="IPR025828">
    <property type="entry name" value="Put_sensor_dom"/>
</dbReference>
<reference evidence="3 4" key="1">
    <citation type="journal article" date="2014" name="PLoS Genet.">
        <title>Phylogenetically driven sequencing of extremely halophilic archaea reveals strategies for static and dynamic osmo-response.</title>
        <authorList>
            <person name="Becker E.A."/>
            <person name="Seitzer P.M."/>
            <person name="Tritt A."/>
            <person name="Larsen D."/>
            <person name="Krusor M."/>
            <person name="Yao A.I."/>
            <person name="Wu D."/>
            <person name="Madern D."/>
            <person name="Eisen J.A."/>
            <person name="Darling A.E."/>
            <person name="Facciotti M.T."/>
        </authorList>
    </citation>
    <scope>NUCLEOTIDE SEQUENCE [LARGE SCALE GENOMIC DNA]</scope>
    <source>
        <strain evidence="3 4">DSM 5350</strain>
    </source>
</reference>
<evidence type="ECO:0000256" key="1">
    <source>
        <dbReference type="SAM" id="Phobius"/>
    </source>
</evidence>
<dbReference type="InParanoid" id="M0MLY0"/>
<organism evidence="3 4">
    <name type="scientific">Halococcus saccharolyticus DSM 5350</name>
    <dbReference type="NCBI Taxonomy" id="1227455"/>
    <lineage>
        <taxon>Archaea</taxon>
        <taxon>Methanobacteriati</taxon>
        <taxon>Methanobacteriota</taxon>
        <taxon>Stenosarchaea group</taxon>
        <taxon>Halobacteria</taxon>
        <taxon>Halobacteriales</taxon>
        <taxon>Halococcaceae</taxon>
        <taxon>Halococcus</taxon>
    </lineage>
</organism>
<feature type="transmembrane region" description="Helical" evidence="1">
    <location>
        <begin position="208"/>
        <end position="232"/>
    </location>
</feature>
<keyword evidence="1" id="KW-0812">Transmembrane</keyword>
<feature type="transmembrane region" description="Helical" evidence="1">
    <location>
        <begin position="61"/>
        <end position="84"/>
    </location>
</feature>
<sequence length="250" mass="26838">MVPDVRSGGLDADFGEVVRTVFGVPFRIQTYRNLSYLVLAFPLGVVYFVLFSVGLSLGVGLTVVVIGIPILLAMLALATGLATVERRLAMAFLGIEVPTRNEPPPDSLRGWVRRLVARLGPWKAVVYLVTKLFIGVAAYVIAMSLLVTAVSMLAVPLVYDQPGVYVGVVTDAPVSYHPALYVGWDRLLVGLETVVTLSVWRIDTLAEALAVAGFGVALGILSLHLLNALAWVSGRYTRLMLGTAENESPS</sequence>
<evidence type="ECO:0000259" key="2">
    <source>
        <dbReference type="Pfam" id="PF13796"/>
    </source>
</evidence>
<comment type="caution">
    <text evidence="3">The sequence shown here is derived from an EMBL/GenBank/DDBJ whole genome shotgun (WGS) entry which is preliminary data.</text>
</comment>
<evidence type="ECO:0000313" key="4">
    <source>
        <dbReference type="Proteomes" id="UP000011669"/>
    </source>
</evidence>
<dbReference type="Proteomes" id="UP000011669">
    <property type="component" value="Unassembled WGS sequence"/>
</dbReference>
<keyword evidence="4" id="KW-1185">Reference proteome</keyword>
<feature type="transmembrane region" description="Helical" evidence="1">
    <location>
        <begin position="132"/>
        <end position="159"/>
    </location>
</feature>
<dbReference type="Pfam" id="PF13796">
    <property type="entry name" value="Sensor"/>
    <property type="match status" value="1"/>
</dbReference>
<dbReference type="OrthoDB" id="253413at2157"/>
<gene>
    <name evidence="3" type="ORF">C449_03331</name>
</gene>
<name>M0MLY0_9EURY</name>